<sequence length="65" mass="7356">MKTTSQPFRKASMKLYYEWNREKLIASAKVCVAMNQACKASESTPEEQASARQTSQALQAKYHEA</sequence>
<organism evidence="2 3">
    <name type="scientific">Pleurotus eryngii</name>
    <name type="common">Boletus of the steppes</name>
    <dbReference type="NCBI Taxonomy" id="5323"/>
    <lineage>
        <taxon>Eukaryota</taxon>
        <taxon>Fungi</taxon>
        <taxon>Dikarya</taxon>
        <taxon>Basidiomycota</taxon>
        <taxon>Agaricomycotina</taxon>
        <taxon>Agaricomycetes</taxon>
        <taxon>Agaricomycetidae</taxon>
        <taxon>Agaricales</taxon>
        <taxon>Pleurotineae</taxon>
        <taxon>Pleurotaceae</taxon>
        <taxon>Pleurotus</taxon>
    </lineage>
</organism>
<comment type="caution">
    <text evidence="2">The sequence shown here is derived from an EMBL/GenBank/DDBJ whole genome shotgun (WGS) entry which is preliminary data.</text>
</comment>
<feature type="compositionally biased region" description="Polar residues" evidence="1">
    <location>
        <begin position="41"/>
        <end position="58"/>
    </location>
</feature>
<dbReference type="EMBL" id="MU154803">
    <property type="protein sequence ID" value="KAF9487216.1"/>
    <property type="molecule type" value="Genomic_DNA"/>
</dbReference>
<dbReference type="Proteomes" id="UP000807025">
    <property type="component" value="Unassembled WGS sequence"/>
</dbReference>
<accession>A0A9P5ZJY3</accession>
<evidence type="ECO:0000313" key="2">
    <source>
        <dbReference type="EMBL" id="KAF9487216.1"/>
    </source>
</evidence>
<feature type="region of interest" description="Disordered" evidence="1">
    <location>
        <begin position="41"/>
        <end position="65"/>
    </location>
</feature>
<gene>
    <name evidence="2" type="ORF">BDN71DRAFT_1514194</name>
</gene>
<dbReference type="AlphaFoldDB" id="A0A9P5ZJY3"/>
<evidence type="ECO:0000313" key="3">
    <source>
        <dbReference type="Proteomes" id="UP000807025"/>
    </source>
</evidence>
<reference evidence="2" key="1">
    <citation type="submission" date="2020-11" db="EMBL/GenBank/DDBJ databases">
        <authorList>
            <consortium name="DOE Joint Genome Institute"/>
            <person name="Ahrendt S."/>
            <person name="Riley R."/>
            <person name="Andreopoulos W."/>
            <person name="Labutti K."/>
            <person name="Pangilinan J."/>
            <person name="Ruiz-Duenas F.J."/>
            <person name="Barrasa J.M."/>
            <person name="Sanchez-Garcia M."/>
            <person name="Camarero S."/>
            <person name="Miyauchi S."/>
            <person name="Serrano A."/>
            <person name="Linde D."/>
            <person name="Babiker R."/>
            <person name="Drula E."/>
            <person name="Ayuso-Fernandez I."/>
            <person name="Pacheco R."/>
            <person name="Padilla G."/>
            <person name="Ferreira P."/>
            <person name="Barriuso J."/>
            <person name="Kellner H."/>
            <person name="Castanera R."/>
            <person name="Alfaro M."/>
            <person name="Ramirez L."/>
            <person name="Pisabarro A.G."/>
            <person name="Kuo A."/>
            <person name="Tritt A."/>
            <person name="Lipzen A."/>
            <person name="He G."/>
            <person name="Yan M."/>
            <person name="Ng V."/>
            <person name="Cullen D."/>
            <person name="Martin F."/>
            <person name="Rosso M.-N."/>
            <person name="Henrissat B."/>
            <person name="Hibbett D."/>
            <person name="Martinez A.T."/>
            <person name="Grigoriev I.V."/>
        </authorList>
    </citation>
    <scope>NUCLEOTIDE SEQUENCE</scope>
    <source>
        <strain evidence="2">ATCC 90797</strain>
    </source>
</reference>
<name>A0A9P5ZJY3_PLEER</name>
<protein>
    <submittedName>
        <fullName evidence="2">Uncharacterized protein</fullName>
    </submittedName>
</protein>
<proteinExistence type="predicted"/>
<evidence type="ECO:0000256" key="1">
    <source>
        <dbReference type="SAM" id="MobiDB-lite"/>
    </source>
</evidence>
<keyword evidence="3" id="KW-1185">Reference proteome</keyword>